<evidence type="ECO:0000313" key="3">
    <source>
        <dbReference type="Proteomes" id="UP000035057"/>
    </source>
</evidence>
<organism evidence="2 3">
    <name type="scientific">Marinobacter nitratireducens</name>
    <dbReference type="NCBI Taxonomy" id="1137280"/>
    <lineage>
        <taxon>Bacteria</taxon>
        <taxon>Pseudomonadati</taxon>
        <taxon>Pseudomonadota</taxon>
        <taxon>Gammaproteobacteria</taxon>
        <taxon>Pseudomonadales</taxon>
        <taxon>Marinobacteraceae</taxon>
        <taxon>Marinobacter</taxon>
    </lineage>
</organism>
<feature type="domain" description="DUF306" evidence="1">
    <location>
        <begin position="9"/>
        <end position="98"/>
    </location>
</feature>
<dbReference type="Pfam" id="PF03724">
    <property type="entry name" value="META"/>
    <property type="match status" value="1"/>
</dbReference>
<evidence type="ECO:0000259" key="1">
    <source>
        <dbReference type="Pfam" id="PF03724"/>
    </source>
</evidence>
<name>A0A072N6S5_9GAMM</name>
<accession>A0A072N6S5</accession>
<dbReference type="InterPro" id="IPR038670">
    <property type="entry name" value="HslJ-like_sf"/>
</dbReference>
<proteinExistence type="predicted"/>
<dbReference type="InterPro" id="IPR005184">
    <property type="entry name" value="DUF306_Meta_HslJ"/>
</dbReference>
<keyword evidence="3" id="KW-1185">Reference proteome</keyword>
<dbReference type="Gene3D" id="2.40.128.270">
    <property type="match status" value="1"/>
</dbReference>
<dbReference type="Proteomes" id="UP000035057">
    <property type="component" value="Unassembled WGS sequence"/>
</dbReference>
<evidence type="ECO:0000313" key="2">
    <source>
        <dbReference type="EMBL" id="KEF32643.1"/>
    </source>
</evidence>
<comment type="caution">
    <text evidence="2">The sequence shown here is derived from an EMBL/GenBank/DDBJ whole genome shotgun (WGS) entry which is preliminary data.</text>
</comment>
<dbReference type="AlphaFoldDB" id="A0A072N6S5"/>
<dbReference type="STRING" id="1137280.D777_01277"/>
<gene>
    <name evidence="2" type="ORF">D777_01277</name>
</gene>
<dbReference type="EMBL" id="ANIE01000003">
    <property type="protein sequence ID" value="KEF32643.1"/>
    <property type="molecule type" value="Genomic_DNA"/>
</dbReference>
<reference evidence="2 3" key="1">
    <citation type="submission" date="2012-12" db="EMBL/GenBank/DDBJ databases">
        <title>Genome assembly of Marinobacter sp. AK21.</title>
        <authorList>
            <person name="Khatri I."/>
            <person name="Kumar R."/>
            <person name="Vaidya B."/>
            <person name="Subramanian S."/>
            <person name="Pinnaka A."/>
        </authorList>
    </citation>
    <scope>NUCLEOTIDE SEQUENCE [LARGE SCALE GENOMIC DNA]</scope>
    <source>
        <strain evidence="2 3">AK21</strain>
    </source>
</reference>
<protein>
    <recommendedName>
        <fullName evidence="1">DUF306 domain-containing protein</fullName>
    </recommendedName>
</protein>
<dbReference type="PATRIC" id="fig|1137280.3.peg.1092"/>
<sequence>MNGKELELRSERQRPRMEINLQEMKVSGFNGCNNYLGPIEDVGFGDIEFGPVAVTRRFCTDMVVPDRFNKNLSSVESYSLQELKLTFYDGEGNELFSFQKTD</sequence>